<dbReference type="EMBL" id="CP058316">
    <property type="protein sequence ID" value="QLD13299.1"/>
    <property type="molecule type" value="Genomic_DNA"/>
</dbReference>
<dbReference type="Pfam" id="PF13455">
    <property type="entry name" value="MUG113"/>
    <property type="match status" value="1"/>
</dbReference>
<gene>
    <name evidence="2" type="ORF">HW566_09675</name>
</gene>
<feature type="domain" description="Bacteriophage T5 Orf172 DNA-binding" evidence="1">
    <location>
        <begin position="50"/>
        <end position="117"/>
    </location>
</feature>
<evidence type="ECO:0000259" key="1">
    <source>
        <dbReference type="SMART" id="SM00974"/>
    </source>
</evidence>
<dbReference type="Proteomes" id="UP000509638">
    <property type="component" value="Chromosome"/>
</dbReference>
<evidence type="ECO:0000313" key="2">
    <source>
        <dbReference type="EMBL" id="QLD13299.1"/>
    </source>
</evidence>
<dbReference type="AlphaFoldDB" id="A0A7D5ISB9"/>
<organism evidence="2 3">
    <name type="scientific">Microbacterium oleivorans</name>
    <dbReference type="NCBI Taxonomy" id="273677"/>
    <lineage>
        <taxon>Bacteria</taxon>
        <taxon>Bacillati</taxon>
        <taxon>Actinomycetota</taxon>
        <taxon>Actinomycetes</taxon>
        <taxon>Micrococcales</taxon>
        <taxon>Microbacteriaceae</taxon>
        <taxon>Microbacterium</taxon>
    </lineage>
</organism>
<sequence length="141" mass="15644">MPDACRVCGSRVGLLAAADAGWTCARCGWRLGDAPDADLPRPVVEVVYYLRFDERVKIGTSSRPRQRLAAIRHDELLAFEPGGRRLEQERHREFADLREGGEWFTLAGALTAHIATLRAAASDPWALHDGWLGDAYRRASS</sequence>
<name>A0A7D5ISB9_9MICO</name>
<evidence type="ECO:0000313" key="3">
    <source>
        <dbReference type="Proteomes" id="UP000509638"/>
    </source>
</evidence>
<accession>A0A7D5ISB9</accession>
<dbReference type="InterPro" id="IPR018306">
    <property type="entry name" value="Phage_T5_Orf172_DNA-bd"/>
</dbReference>
<proteinExistence type="predicted"/>
<protein>
    <submittedName>
        <fullName evidence="2">GIY-YIG nuclease family protein</fullName>
    </submittedName>
</protein>
<reference evidence="2 3" key="1">
    <citation type="submission" date="2020-06" db="EMBL/GenBank/DDBJ databases">
        <authorList>
            <person name="Jo H."/>
        </authorList>
    </citation>
    <scope>NUCLEOTIDE SEQUENCE [LARGE SCALE GENOMIC DNA]</scope>
    <source>
        <strain evidence="2 3">I46</strain>
    </source>
</reference>
<dbReference type="SMART" id="SM00974">
    <property type="entry name" value="T5orf172"/>
    <property type="match status" value="1"/>
</dbReference>